<gene>
    <name evidence="2" type="ORF">LNINA_LOCUS11552</name>
</gene>
<protein>
    <submittedName>
        <fullName evidence="2">Uncharacterized protein</fullName>
    </submittedName>
</protein>
<evidence type="ECO:0000256" key="1">
    <source>
        <dbReference type="SAM" id="MobiDB-lite"/>
    </source>
</evidence>
<comment type="caution">
    <text evidence="2">The sequence shown here is derived from an EMBL/GenBank/DDBJ whole genome shotgun (WGS) entry which is preliminary data.</text>
</comment>
<evidence type="ECO:0000313" key="2">
    <source>
        <dbReference type="EMBL" id="CAK1552511.1"/>
    </source>
</evidence>
<evidence type="ECO:0000313" key="3">
    <source>
        <dbReference type="Proteomes" id="UP001497472"/>
    </source>
</evidence>
<feature type="region of interest" description="Disordered" evidence="1">
    <location>
        <begin position="93"/>
        <end position="126"/>
    </location>
</feature>
<dbReference type="Proteomes" id="UP001497472">
    <property type="component" value="Unassembled WGS sequence"/>
</dbReference>
<reference evidence="2 3" key="1">
    <citation type="submission" date="2023-11" db="EMBL/GenBank/DDBJ databases">
        <authorList>
            <person name="Okamura Y."/>
        </authorList>
    </citation>
    <scope>NUCLEOTIDE SEQUENCE [LARGE SCALE GENOMIC DNA]</scope>
</reference>
<keyword evidence="3" id="KW-1185">Reference proteome</keyword>
<dbReference type="AlphaFoldDB" id="A0AAV1JTA5"/>
<feature type="compositionally biased region" description="Acidic residues" evidence="1">
    <location>
        <begin position="110"/>
        <end position="120"/>
    </location>
</feature>
<dbReference type="EMBL" id="CAVLEF010000146">
    <property type="protein sequence ID" value="CAK1552511.1"/>
    <property type="molecule type" value="Genomic_DNA"/>
</dbReference>
<name>A0AAV1JTA5_9NEOP</name>
<sequence>MTCTCNDITVTKQFDHKKHEDVTEAVTQKIRKRCCPYNFDGKICRTVGDRLLCGYNRNIGSPRGDDGLVNLNNGCIIRRGRLECGYIEPPYMNSRRPPVRDEQQVPNENINEENESDNEIESQKETEVKHKLLLKKTTRPYQLSNKYRGSTRCLEIQDRIVCRQF</sequence>
<organism evidence="2 3">
    <name type="scientific">Leptosia nina</name>
    <dbReference type="NCBI Taxonomy" id="320188"/>
    <lineage>
        <taxon>Eukaryota</taxon>
        <taxon>Metazoa</taxon>
        <taxon>Ecdysozoa</taxon>
        <taxon>Arthropoda</taxon>
        <taxon>Hexapoda</taxon>
        <taxon>Insecta</taxon>
        <taxon>Pterygota</taxon>
        <taxon>Neoptera</taxon>
        <taxon>Endopterygota</taxon>
        <taxon>Lepidoptera</taxon>
        <taxon>Glossata</taxon>
        <taxon>Ditrysia</taxon>
        <taxon>Papilionoidea</taxon>
        <taxon>Pieridae</taxon>
        <taxon>Pierinae</taxon>
        <taxon>Leptosia</taxon>
    </lineage>
</organism>
<proteinExistence type="predicted"/>
<accession>A0AAV1JTA5</accession>